<dbReference type="SUPFAM" id="SSF52172">
    <property type="entry name" value="CheY-like"/>
    <property type="match status" value="1"/>
</dbReference>
<feature type="domain" description="Response regulatory" evidence="2">
    <location>
        <begin position="10"/>
        <end position="122"/>
    </location>
</feature>
<reference evidence="3 4" key="1">
    <citation type="submission" date="2017-08" db="EMBL/GenBank/DDBJ databases">
        <title>Infants hospitalized years apart are colonized by the same room-sourced microbial strains.</title>
        <authorList>
            <person name="Brooks B."/>
            <person name="Olm M.R."/>
            <person name="Firek B.A."/>
            <person name="Baker R."/>
            <person name="Thomas B.C."/>
            <person name="Morowitz M.J."/>
            <person name="Banfield J.F."/>
        </authorList>
    </citation>
    <scope>NUCLEOTIDE SEQUENCE [LARGE SCALE GENOMIC DNA]</scope>
    <source>
        <strain evidence="3">S2_005_001_R2_27</strain>
    </source>
</reference>
<keyword evidence="1" id="KW-0597">Phosphoprotein</keyword>
<evidence type="ECO:0000259" key="2">
    <source>
        <dbReference type="PROSITE" id="PS50110"/>
    </source>
</evidence>
<evidence type="ECO:0000313" key="4">
    <source>
        <dbReference type="Proteomes" id="UP000248887"/>
    </source>
</evidence>
<evidence type="ECO:0000256" key="1">
    <source>
        <dbReference type="PROSITE-ProRule" id="PRU00169"/>
    </source>
</evidence>
<comment type="caution">
    <text evidence="3">The sequence shown here is derived from an EMBL/GenBank/DDBJ whole genome shotgun (WGS) entry which is preliminary data.</text>
</comment>
<gene>
    <name evidence="3" type="ORF">DI549_17585</name>
</gene>
<feature type="modified residue" description="4-aspartylphosphate" evidence="1">
    <location>
        <position position="62"/>
    </location>
</feature>
<dbReference type="Pfam" id="PF00072">
    <property type="entry name" value="Response_reg"/>
    <property type="match status" value="1"/>
</dbReference>
<dbReference type="Proteomes" id="UP000248887">
    <property type="component" value="Unassembled WGS sequence"/>
</dbReference>
<proteinExistence type="predicted"/>
<dbReference type="GO" id="GO:0000160">
    <property type="term" value="P:phosphorelay signal transduction system"/>
    <property type="evidence" value="ECO:0007669"/>
    <property type="project" value="InterPro"/>
</dbReference>
<dbReference type="AlphaFoldDB" id="A0A2W5SC73"/>
<dbReference type="Gene3D" id="3.40.50.2300">
    <property type="match status" value="1"/>
</dbReference>
<protein>
    <submittedName>
        <fullName evidence="3">Response regulator</fullName>
    </submittedName>
</protein>
<dbReference type="InterPro" id="IPR001789">
    <property type="entry name" value="Sig_transdc_resp-reg_receiver"/>
</dbReference>
<name>A0A2W5SC73_ANCNO</name>
<accession>A0A2W5SC73</accession>
<dbReference type="SMART" id="SM00448">
    <property type="entry name" value="REC"/>
    <property type="match status" value="1"/>
</dbReference>
<dbReference type="InterPro" id="IPR011006">
    <property type="entry name" value="CheY-like_superfamily"/>
</dbReference>
<evidence type="ECO:0000313" key="3">
    <source>
        <dbReference type="EMBL" id="PZQ80287.1"/>
    </source>
</evidence>
<sequence length="127" mass="13485">MPGQDLAGRRIFLVEDETLVAVMIEQMVEELGGTVVGSEAGIDGALTFLAKHHSEIDVALLDVNLNGNRSYDVANAISGHGIPLVFATGYTDDDIITEWRSRPVLAKPFRLAELEGALAMALAPGPA</sequence>
<organism evidence="3 4">
    <name type="scientific">Ancylobacter novellus</name>
    <name type="common">Thiobacillus novellus</name>
    <dbReference type="NCBI Taxonomy" id="921"/>
    <lineage>
        <taxon>Bacteria</taxon>
        <taxon>Pseudomonadati</taxon>
        <taxon>Pseudomonadota</taxon>
        <taxon>Alphaproteobacteria</taxon>
        <taxon>Hyphomicrobiales</taxon>
        <taxon>Xanthobacteraceae</taxon>
        <taxon>Ancylobacter</taxon>
    </lineage>
</organism>
<dbReference type="PROSITE" id="PS50110">
    <property type="entry name" value="RESPONSE_REGULATORY"/>
    <property type="match status" value="1"/>
</dbReference>
<dbReference type="EMBL" id="QFQD01000067">
    <property type="protein sequence ID" value="PZQ80287.1"/>
    <property type="molecule type" value="Genomic_DNA"/>
</dbReference>